<dbReference type="Gene3D" id="3.60.10.10">
    <property type="entry name" value="Endonuclease/exonuclease/phosphatase"/>
    <property type="match status" value="1"/>
</dbReference>
<dbReference type="SUPFAM" id="SSF56219">
    <property type="entry name" value="DNase I-like"/>
    <property type="match status" value="1"/>
</dbReference>
<sequence length="158" mass="18334">MHDEFINIRMFTKNLQCIREENRFLDFSQEFDKLQYDVAFSSETWRKDRLEVTSIPAGGQLYLSGGSMHRGVGISISSRFTPRILGVRFQPYSPRLCSLNFQLAGKLFRVVACYFPTAWDNDDVVQELYDDRNTDARKQVQVANGTIDHPDWTRRVAS</sequence>
<dbReference type="InterPro" id="IPR036691">
    <property type="entry name" value="Endo/exonu/phosph_ase_sf"/>
</dbReference>
<accession>A0ABN9XIU1</accession>
<dbReference type="Proteomes" id="UP001189429">
    <property type="component" value="Unassembled WGS sequence"/>
</dbReference>
<gene>
    <name evidence="1" type="ORF">PCOR1329_LOCUS77134</name>
</gene>
<evidence type="ECO:0000313" key="1">
    <source>
        <dbReference type="EMBL" id="CAK0899683.1"/>
    </source>
</evidence>
<reference evidence="1" key="1">
    <citation type="submission" date="2023-10" db="EMBL/GenBank/DDBJ databases">
        <authorList>
            <person name="Chen Y."/>
            <person name="Shah S."/>
            <person name="Dougan E. K."/>
            <person name="Thang M."/>
            <person name="Chan C."/>
        </authorList>
    </citation>
    <scope>NUCLEOTIDE SEQUENCE [LARGE SCALE GENOMIC DNA]</scope>
</reference>
<proteinExistence type="predicted"/>
<evidence type="ECO:0000313" key="2">
    <source>
        <dbReference type="Proteomes" id="UP001189429"/>
    </source>
</evidence>
<protein>
    <submittedName>
        <fullName evidence="1">Uncharacterized protein</fullName>
    </submittedName>
</protein>
<keyword evidence="2" id="KW-1185">Reference proteome</keyword>
<organism evidence="1 2">
    <name type="scientific">Prorocentrum cordatum</name>
    <dbReference type="NCBI Taxonomy" id="2364126"/>
    <lineage>
        <taxon>Eukaryota</taxon>
        <taxon>Sar</taxon>
        <taxon>Alveolata</taxon>
        <taxon>Dinophyceae</taxon>
        <taxon>Prorocentrales</taxon>
        <taxon>Prorocentraceae</taxon>
        <taxon>Prorocentrum</taxon>
    </lineage>
</organism>
<name>A0ABN9XIU1_9DINO</name>
<comment type="caution">
    <text evidence="1">The sequence shown here is derived from an EMBL/GenBank/DDBJ whole genome shotgun (WGS) entry which is preliminary data.</text>
</comment>
<feature type="non-terminal residue" evidence="1">
    <location>
        <position position="158"/>
    </location>
</feature>
<dbReference type="EMBL" id="CAUYUJ010020645">
    <property type="protein sequence ID" value="CAK0899683.1"/>
    <property type="molecule type" value="Genomic_DNA"/>
</dbReference>